<comment type="similarity">
    <text evidence="3 18">Belongs to the complex I subunit 2 family.</text>
</comment>
<feature type="transmembrane region" description="Helical" evidence="18">
    <location>
        <begin position="198"/>
        <end position="218"/>
    </location>
</feature>
<keyword evidence="7 18" id="KW-0679">Respiratory chain</keyword>
<evidence type="ECO:0000256" key="13">
    <source>
        <dbReference type="ARBA" id="ARBA00023027"/>
    </source>
</evidence>
<keyword evidence="10 18" id="KW-1278">Translocase</keyword>
<dbReference type="AlphaFoldDB" id="A8B0N2"/>
<evidence type="ECO:0000256" key="1">
    <source>
        <dbReference type="ARBA" id="ARBA00003257"/>
    </source>
</evidence>
<evidence type="ECO:0000256" key="5">
    <source>
        <dbReference type="ARBA" id="ARBA00021008"/>
    </source>
</evidence>
<geneLocation type="mitochondrion" evidence="20"/>
<protein>
    <recommendedName>
        <fullName evidence="5 18">NADH-ubiquinone oxidoreductase chain 2</fullName>
        <ecNumber evidence="4 18">7.1.1.2</ecNumber>
    </recommendedName>
</protein>
<keyword evidence="14 18" id="KW-0830">Ubiquinone</keyword>
<dbReference type="InterPro" id="IPR050175">
    <property type="entry name" value="Complex_I_Subunit_2"/>
</dbReference>
<keyword evidence="15 18" id="KW-0496">Mitochondrion</keyword>
<dbReference type="InterPro" id="IPR003917">
    <property type="entry name" value="NADH_UbQ_OxRdtase_chain2"/>
</dbReference>
<feature type="transmembrane region" description="Helical" evidence="18">
    <location>
        <begin position="65"/>
        <end position="90"/>
    </location>
</feature>
<dbReference type="EC" id="7.1.1.2" evidence="4 18"/>
<evidence type="ECO:0000256" key="15">
    <source>
        <dbReference type="ARBA" id="ARBA00023128"/>
    </source>
</evidence>
<comment type="function">
    <text evidence="18">Core subunit of the mitochondrial membrane respiratory chain NADH dehydrogenase (Complex I) which catalyzes electron transfer from NADH through the respiratory chain, using ubiquinone as an electron acceptor. Essential for the catalytic activity and assembly of complex I.</text>
</comment>
<comment type="function">
    <text evidence="1">Core subunit of the mitochondrial membrane respiratory chain NADH dehydrogenase (Complex I) that is believed to belong to the minimal assembly required for catalysis. Complex I functions in the transfer of electrons from NADH to the respiratory chain. The immediate electron acceptor for the enzyme is believed to be ubiquinone.</text>
</comment>
<evidence type="ECO:0000256" key="17">
    <source>
        <dbReference type="ARBA" id="ARBA00049551"/>
    </source>
</evidence>
<dbReference type="InterPro" id="IPR001750">
    <property type="entry name" value="ND/Mrp_TM"/>
</dbReference>
<keyword evidence="6" id="KW-0813">Transport</keyword>
<dbReference type="PANTHER" id="PTHR46552:SF1">
    <property type="entry name" value="NADH-UBIQUINONE OXIDOREDUCTASE CHAIN 2"/>
    <property type="match status" value="1"/>
</dbReference>
<accession>A8B0N2</accession>
<evidence type="ECO:0000256" key="10">
    <source>
        <dbReference type="ARBA" id="ARBA00022967"/>
    </source>
</evidence>
<keyword evidence="13 18" id="KW-0520">NAD</keyword>
<dbReference type="PRINTS" id="PR01436">
    <property type="entry name" value="NADHDHGNASE2"/>
</dbReference>
<feature type="transmembrane region" description="Helical" evidence="18">
    <location>
        <begin position="274"/>
        <end position="294"/>
    </location>
</feature>
<evidence type="ECO:0000256" key="6">
    <source>
        <dbReference type="ARBA" id="ARBA00022448"/>
    </source>
</evidence>
<evidence type="ECO:0000256" key="3">
    <source>
        <dbReference type="ARBA" id="ARBA00007012"/>
    </source>
</evidence>
<evidence type="ECO:0000256" key="12">
    <source>
        <dbReference type="ARBA" id="ARBA00022989"/>
    </source>
</evidence>
<dbReference type="Pfam" id="PF00361">
    <property type="entry name" value="Proton_antipo_M"/>
    <property type="match status" value="1"/>
</dbReference>
<feature type="transmembrane region" description="Helical" evidence="18">
    <location>
        <begin position="110"/>
        <end position="133"/>
    </location>
</feature>
<reference evidence="20" key="1">
    <citation type="journal article" date="2009" name="Med. Vet. Entomol.">
        <title>Species-specific mitochondrial gene rearrangements in biting midges and vector species identification.</title>
        <authorList>
            <person name="Matsumoto Y."/>
            <person name="Yanase T."/>
            <person name="Tsuda T."/>
            <person name="Noda H."/>
        </authorList>
    </citation>
    <scope>NUCLEOTIDE SEQUENCE</scope>
</reference>
<sequence>MMNIISKLIFFTTLVMGTLITLSSSSWIGMWMGLELNLLSFIPLMISTNNISSTESAIKYFLTQAFASLIFLFASIIYITKFSFYFFFYLNAENLIINSAMLLKLGAAPFHFWFPNIIDGLTWINCLILLTWQKLAPLTVLSYSSYSNLIIGFIMMSALIGALGGLNQTSLRKLLAFSSINHIGWLLSASLYSNFLWLFYFFIYVIINMSVIFMFKLLNLHHVNQIYLFNNKNLILNFCLFMNFLSLGGLPPFLGFLPKWMIIENLIKTNSFMILFFMIMMTLITLFFYARLTFTAFMLSYPSASWKYSYSNKNTIMFISILFNLIMILLLIFFMMNNYFLI</sequence>
<proteinExistence type="inferred from homology"/>
<evidence type="ECO:0000256" key="16">
    <source>
        <dbReference type="ARBA" id="ARBA00023136"/>
    </source>
</evidence>
<keyword evidence="9 18" id="KW-0999">Mitochondrion inner membrane</keyword>
<dbReference type="GO" id="GO:0008137">
    <property type="term" value="F:NADH dehydrogenase (ubiquinone) activity"/>
    <property type="evidence" value="ECO:0007669"/>
    <property type="project" value="UniProtKB-EC"/>
</dbReference>
<evidence type="ECO:0000256" key="8">
    <source>
        <dbReference type="ARBA" id="ARBA00022692"/>
    </source>
</evidence>
<evidence type="ECO:0000256" key="4">
    <source>
        <dbReference type="ARBA" id="ARBA00012944"/>
    </source>
</evidence>
<evidence type="ECO:0000256" key="11">
    <source>
        <dbReference type="ARBA" id="ARBA00022982"/>
    </source>
</evidence>
<evidence type="ECO:0000256" key="18">
    <source>
        <dbReference type="RuleBase" id="RU003403"/>
    </source>
</evidence>
<evidence type="ECO:0000256" key="14">
    <source>
        <dbReference type="ARBA" id="ARBA00023075"/>
    </source>
</evidence>
<evidence type="ECO:0000313" key="20">
    <source>
        <dbReference type="EMBL" id="BAF80216.1"/>
    </source>
</evidence>
<evidence type="ECO:0000256" key="2">
    <source>
        <dbReference type="ARBA" id="ARBA00004448"/>
    </source>
</evidence>
<dbReference type="GO" id="GO:0005743">
    <property type="term" value="C:mitochondrial inner membrane"/>
    <property type="evidence" value="ECO:0007669"/>
    <property type="project" value="UniProtKB-SubCell"/>
</dbReference>
<feature type="transmembrane region" description="Helical" evidence="18">
    <location>
        <begin position="234"/>
        <end position="254"/>
    </location>
</feature>
<feature type="transmembrane region" description="Helical" evidence="18">
    <location>
        <begin position="174"/>
        <end position="192"/>
    </location>
</feature>
<feature type="transmembrane region" description="Helical" evidence="18">
    <location>
        <begin position="145"/>
        <end position="167"/>
    </location>
</feature>
<evidence type="ECO:0000256" key="7">
    <source>
        <dbReference type="ARBA" id="ARBA00022660"/>
    </source>
</evidence>
<name>A8B0N2_CULOX</name>
<organism evidence="20">
    <name type="scientific">Culicoides oxystoma</name>
    <name type="common">Biting midge</name>
    <dbReference type="NCBI Taxonomy" id="469749"/>
    <lineage>
        <taxon>Eukaryota</taxon>
        <taxon>Metazoa</taxon>
        <taxon>Ecdysozoa</taxon>
        <taxon>Arthropoda</taxon>
        <taxon>Hexapoda</taxon>
        <taxon>Insecta</taxon>
        <taxon>Pterygota</taxon>
        <taxon>Neoptera</taxon>
        <taxon>Endopterygota</taxon>
        <taxon>Diptera</taxon>
        <taxon>Nematocera</taxon>
        <taxon>Chironomoidea</taxon>
        <taxon>Ceratopogonidae</taxon>
        <taxon>Ceratopogoninae</taxon>
        <taxon>Culicoides</taxon>
        <taxon>Remmia</taxon>
    </lineage>
</organism>
<keyword evidence="12 18" id="KW-1133">Transmembrane helix</keyword>
<evidence type="ECO:0000256" key="9">
    <source>
        <dbReference type="ARBA" id="ARBA00022792"/>
    </source>
</evidence>
<comment type="subcellular location">
    <subcellularLocation>
        <location evidence="2 18">Mitochondrion inner membrane</location>
        <topology evidence="2 18">Multi-pass membrane protein</topology>
    </subcellularLocation>
</comment>
<evidence type="ECO:0000259" key="19">
    <source>
        <dbReference type="Pfam" id="PF00361"/>
    </source>
</evidence>
<keyword evidence="16 18" id="KW-0472">Membrane</keyword>
<keyword evidence="8 18" id="KW-0812">Transmembrane</keyword>
<dbReference type="PANTHER" id="PTHR46552">
    <property type="entry name" value="NADH-UBIQUINONE OXIDOREDUCTASE CHAIN 2"/>
    <property type="match status" value="1"/>
</dbReference>
<dbReference type="GO" id="GO:0006120">
    <property type="term" value="P:mitochondrial electron transport, NADH to ubiquinone"/>
    <property type="evidence" value="ECO:0007669"/>
    <property type="project" value="InterPro"/>
</dbReference>
<keyword evidence="11 18" id="KW-0249">Electron transport</keyword>
<comment type="catalytic activity">
    <reaction evidence="17 18">
        <text>a ubiquinone + NADH + 5 H(+)(in) = a ubiquinol + NAD(+) + 4 H(+)(out)</text>
        <dbReference type="Rhea" id="RHEA:29091"/>
        <dbReference type="Rhea" id="RHEA-COMP:9565"/>
        <dbReference type="Rhea" id="RHEA-COMP:9566"/>
        <dbReference type="ChEBI" id="CHEBI:15378"/>
        <dbReference type="ChEBI" id="CHEBI:16389"/>
        <dbReference type="ChEBI" id="CHEBI:17976"/>
        <dbReference type="ChEBI" id="CHEBI:57540"/>
        <dbReference type="ChEBI" id="CHEBI:57945"/>
        <dbReference type="EC" id="7.1.1.2"/>
    </reaction>
</comment>
<feature type="domain" description="NADH:quinone oxidoreductase/Mrp antiporter transmembrane" evidence="19">
    <location>
        <begin position="24"/>
        <end position="285"/>
    </location>
</feature>
<dbReference type="EMBL" id="AB360979">
    <property type="protein sequence ID" value="BAF80216.1"/>
    <property type="molecule type" value="Genomic_DNA"/>
</dbReference>
<feature type="transmembrane region" description="Helical" evidence="18">
    <location>
        <begin position="315"/>
        <end position="336"/>
    </location>
</feature>
<gene>
    <name evidence="20" type="primary">nd2</name>
</gene>